<evidence type="ECO:0000313" key="3">
    <source>
        <dbReference type="Proteomes" id="UP000481858"/>
    </source>
</evidence>
<keyword evidence="3" id="KW-1185">Reference proteome</keyword>
<feature type="signal peptide" evidence="1">
    <location>
        <begin position="1"/>
        <end position="18"/>
    </location>
</feature>
<name>A0A7C8ITG8_9PEZI</name>
<sequence length="211" mass="22714">MLCQLLATAFAMIGAVAAVKHQYDYSSLSCPSSGLSTLITPTYGKDGAVFTVCSSITINAPATTIRDVVIDFKSYYLWNSFVVSVSVPSNVTKTPRDDYVGMPMTFTTSGLIKGFNTTSDEVLTNVDTGGVGVNGKPYLLVSWRYNDKLGGFGARAEHPVVIVDLGDGSSWVLSYETYYVGLVTPLIALLKSQLQAQFDAQSIDLKTYIEG</sequence>
<evidence type="ECO:0000256" key="1">
    <source>
        <dbReference type="SAM" id="SignalP"/>
    </source>
</evidence>
<comment type="caution">
    <text evidence="2">The sequence shown here is derived from an EMBL/GenBank/DDBJ whole genome shotgun (WGS) entry which is preliminary data.</text>
</comment>
<dbReference type="InParanoid" id="A0A7C8ITG8"/>
<protein>
    <submittedName>
        <fullName evidence="2">Uncharacterized protein</fullName>
    </submittedName>
</protein>
<dbReference type="AlphaFoldDB" id="A0A7C8ITG8"/>
<organism evidence="2 3">
    <name type="scientific">Xylaria multiplex</name>
    <dbReference type="NCBI Taxonomy" id="323545"/>
    <lineage>
        <taxon>Eukaryota</taxon>
        <taxon>Fungi</taxon>
        <taxon>Dikarya</taxon>
        <taxon>Ascomycota</taxon>
        <taxon>Pezizomycotina</taxon>
        <taxon>Sordariomycetes</taxon>
        <taxon>Xylariomycetidae</taxon>
        <taxon>Xylariales</taxon>
        <taxon>Xylariaceae</taxon>
        <taxon>Xylaria</taxon>
    </lineage>
</organism>
<accession>A0A7C8ITG8</accession>
<reference evidence="2 3" key="1">
    <citation type="submission" date="2019-12" db="EMBL/GenBank/DDBJ databases">
        <title>Draft genome sequence of the ascomycete Xylaria multiplex DSM 110363.</title>
        <authorList>
            <person name="Buettner E."/>
            <person name="Kellner H."/>
        </authorList>
    </citation>
    <scope>NUCLEOTIDE SEQUENCE [LARGE SCALE GENOMIC DNA]</scope>
    <source>
        <strain evidence="2 3">DSM 110363</strain>
    </source>
</reference>
<gene>
    <name evidence="2" type="ORF">GQX73_g1724</name>
</gene>
<dbReference type="SUPFAM" id="SSF55961">
    <property type="entry name" value="Bet v1-like"/>
    <property type="match status" value="1"/>
</dbReference>
<dbReference type="OrthoDB" id="509124at2759"/>
<feature type="chain" id="PRO_5028823807" evidence="1">
    <location>
        <begin position="19"/>
        <end position="211"/>
    </location>
</feature>
<dbReference type="InterPro" id="IPR023393">
    <property type="entry name" value="START-like_dom_sf"/>
</dbReference>
<dbReference type="EMBL" id="WUBL01000010">
    <property type="protein sequence ID" value="KAF2971889.1"/>
    <property type="molecule type" value="Genomic_DNA"/>
</dbReference>
<dbReference type="Proteomes" id="UP000481858">
    <property type="component" value="Unassembled WGS sequence"/>
</dbReference>
<proteinExistence type="predicted"/>
<evidence type="ECO:0000313" key="2">
    <source>
        <dbReference type="EMBL" id="KAF2971889.1"/>
    </source>
</evidence>
<keyword evidence="1" id="KW-0732">Signal</keyword>
<dbReference type="Gene3D" id="3.30.530.20">
    <property type="match status" value="1"/>
</dbReference>